<feature type="transmembrane region" description="Helical" evidence="9">
    <location>
        <begin position="72"/>
        <end position="91"/>
    </location>
</feature>
<evidence type="ECO:0000256" key="2">
    <source>
        <dbReference type="ARBA" id="ARBA00004953"/>
    </source>
</evidence>
<feature type="transmembrane region" description="Helical" evidence="9">
    <location>
        <begin position="207"/>
        <end position="228"/>
    </location>
</feature>
<dbReference type="EMBL" id="CP002282">
    <property type="protein sequence ID" value="ADO84134.1"/>
    <property type="molecule type" value="Genomic_DNA"/>
</dbReference>
<dbReference type="InterPro" id="IPR004485">
    <property type="entry name" value="Cobalamin_biosynth_CobD/CbiB"/>
</dbReference>
<dbReference type="GO" id="GO:0009236">
    <property type="term" value="P:cobalamin biosynthetic process"/>
    <property type="evidence" value="ECO:0007669"/>
    <property type="project" value="UniProtKB-UniRule"/>
</dbReference>
<comment type="pathway">
    <text evidence="2 9">Cofactor biosynthesis; adenosylcobalamin biosynthesis.</text>
</comment>
<keyword evidence="11" id="KW-1185">Reference proteome</keyword>
<geneLocation type="plasmid" evidence="10 11">
    <name>pILYOP01</name>
</geneLocation>
<keyword evidence="10" id="KW-0614">Plasmid</keyword>
<organism evidence="10 11">
    <name type="scientific">Ilyobacter polytropus (strain ATCC 51220 / DSM 2926 / LMG 16218 / CuHBu1)</name>
    <dbReference type="NCBI Taxonomy" id="572544"/>
    <lineage>
        <taxon>Bacteria</taxon>
        <taxon>Fusobacteriati</taxon>
        <taxon>Fusobacteriota</taxon>
        <taxon>Fusobacteriia</taxon>
        <taxon>Fusobacteriales</taxon>
        <taxon>Fusobacteriaceae</taxon>
        <taxon>Ilyobacter</taxon>
    </lineage>
</organism>
<dbReference type="NCBIfam" id="TIGR00380">
    <property type="entry name" value="cobal_cbiB"/>
    <property type="match status" value="1"/>
</dbReference>
<feature type="transmembrane region" description="Helical" evidence="9">
    <location>
        <begin position="150"/>
        <end position="173"/>
    </location>
</feature>
<keyword evidence="6 9" id="KW-0812">Transmembrane</keyword>
<dbReference type="GO" id="GO:0048472">
    <property type="term" value="F:threonine-phosphate decarboxylase activity"/>
    <property type="evidence" value="ECO:0007669"/>
    <property type="project" value="InterPro"/>
</dbReference>
<feature type="transmembrane region" description="Helical" evidence="9">
    <location>
        <begin position="50"/>
        <end position="66"/>
    </location>
</feature>
<evidence type="ECO:0000313" key="11">
    <source>
        <dbReference type="Proteomes" id="UP000006875"/>
    </source>
</evidence>
<dbReference type="UniPathway" id="UPA00148"/>
<dbReference type="HOGENOM" id="CLU_054212_0_0_0"/>
<proteinExistence type="inferred from homology"/>
<dbReference type="GO" id="GO:0005886">
    <property type="term" value="C:plasma membrane"/>
    <property type="evidence" value="ECO:0007669"/>
    <property type="project" value="UniProtKB-SubCell"/>
</dbReference>
<reference evidence="10 11" key="1">
    <citation type="journal article" date="2010" name="Stand. Genomic Sci.">
        <title>Complete genome sequence of Ilyobacter polytropus type strain (CuHbu1).</title>
        <authorList>
            <person name="Sikorski J."/>
            <person name="Chertkov O."/>
            <person name="Lapidus A."/>
            <person name="Nolan M."/>
            <person name="Lucas S."/>
            <person name="Del Rio T.G."/>
            <person name="Tice H."/>
            <person name="Cheng J.F."/>
            <person name="Tapia R."/>
            <person name="Han C."/>
            <person name="Goodwin L."/>
            <person name="Pitluck S."/>
            <person name="Liolios K."/>
            <person name="Ivanova N."/>
            <person name="Mavromatis K."/>
            <person name="Mikhailova N."/>
            <person name="Pati A."/>
            <person name="Chen A."/>
            <person name="Palaniappan K."/>
            <person name="Land M."/>
            <person name="Hauser L."/>
            <person name="Chang Y.J."/>
            <person name="Jeffries C.D."/>
            <person name="Brambilla E."/>
            <person name="Yasawong M."/>
            <person name="Rohde M."/>
            <person name="Pukall R."/>
            <person name="Spring S."/>
            <person name="Goker M."/>
            <person name="Woyke T."/>
            <person name="Bristow J."/>
            <person name="Eisen J.A."/>
            <person name="Markowitz V."/>
            <person name="Hugenholtz P."/>
            <person name="Kyrpides N.C."/>
            <person name="Klenk H.P."/>
        </authorList>
    </citation>
    <scope>NUCLEOTIDE SEQUENCE [LARGE SCALE GENOMIC DNA]</scope>
    <source>
        <strain evidence="11">ATCC 51220 / DSM 2926 / LMG 16218 / CuHBu1</strain>
        <plasmid evidence="11">pILYOP01</plasmid>
    </source>
</reference>
<dbReference type="PANTHER" id="PTHR34308">
    <property type="entry name" value="COBALAMIN BIOSYNTHESIS PROTEIN CBIB"/>
    <property type="match status" value="1"/>
</dbReference>
<evidence type="ECO:0000256" key="4">
    <source>
        <dbReference type="ARBA" id="ARBA00022475"/>
    </source>
</evidence>
<comment type="function">
    <text evidence="9">Converts cobyric acid to cobinamide by the addition of aminopropanol on the F carboxylic group.</text>
</comment>
<accession>E3HDD4</accession>
<evidence type="ECO:0000256" key="5">
    <source>
        <dbReference type="ARBA" id="ARBA00022573"/>
    </source>
</evidence>
<dbReference type="GO" id="GO:0015420">
    <property type="term" value="F:ABC-type vitamin B12 transporter activity"/>
    <property type="evidence" value="ECO:0007669"/>
    <property type="project" value="UniProtKB-UniRule"/>
</dbReference>
<keyword evidence="5 9" id="KW-0169">Cobalamin biosynthesis</keyword>
<evidence type="ECO:0000256" key="8">
    <source>
        <dbReference type="ARBA" id="ARBA00023136"/>
    </source>
</evidence>
<dbReference type="AlphaFoldDB" id="E3HDD4"/>
<dbReference type="Pfam" id="PF03186">
    <property type="entry name" value="CobD_Cbib"/>
    <property type="match status" value="1"/>
</dbReference>
<feature type="transmembrane region" description="Helical" evidence="9">
    <location>
        <begin position="296"/>
        <end position="315"/>
    </location>
</feature>
<dbReference type="GO" id="GO:0016874">
    <property type="term" value="F:ligase activity"/>
    <property type="evidence" value="ECO:0007669"/>
    <property type="project" value="UniProtKB-KW"/>
</dbReference>
<dbReference type="PANTHER" id="PTHR34308:SF1">
    <property type="entry name" value="COBALAMIN BIOSYNTHESIS PROTEIN CBIB"/>
    <property type="match status" value="1"/>
</dbReference>
<evidence type="ECO:0000256" key="9">
    <source>
        <dbReference type="HAMAP-Rule" id="MF_00024"/>
    </source>
</evidence>
<name>E3HDD4_ILYPC</name>
<evidence type="ECO:0000313" key="10">
    <source>
        <dbReference type="EMBL" id="ADO84134.1"/>
    </source>
</evidence>
<keyword evidence="10" id="KW-0436">Ligase</keyword>
<keyword evidence="4 9" id="KW-1003">Cell membrane</keyword>
<evidence type="ECO:0000256" key="7">
    <source>
        <dbReference type="ARBA" id="ARBA00022989"/>
    </source>
</evidence>
<evidence type="ECO:0000256" key="1">
    <source>
        <dbReference type="ARBA" id="ARBA00004651"/>
    </source>
</evidence>
<keyword evidence="7 9" id="KW-1133">Transmembrane helix</keyword>
<keyword evidence="8 9" id="KW-0472">Membrane</keyword>
<evidence type="ECO:0000256" key="3">
    <source>
        <dbReference type="ARBA" id="ARBA00006263"/>
    </source>
</evidence>
<evidence type="ECO:0000256" key="6">
    <source>
        <dbReference type="ARBA" id="ARBA00022692"/>
    </source>
</evidence>
<gene>
    <name evidence="9" type="primary">cobD</name>
    <name evidence="10" type="ordered locus">Ilyop_2374</name>
</gene>
<comment type="similarity">
    <text evidence="3 9">Belongs to the CobD/CbiB family.</text>
</comment>
<dbReference type="Proteomes" id="UP000006875">
    <property type="component" value="Plasmid pILYOP01"/>
</dbReference>
<dbReference type="HAMAP" id="MF_00024">
    <property type="entry name" value="CobD_CbiB"/>
    <property type="match status" value="1"/>
</dbReference>
<sequence length="321" mass="36395">MLNVIAKIAIAYLIDLIAGDPYWMPHPVQFIGKFIEKFEKFLYRFKNKRFSGAVLTITVLSLTFAISYTLGMFQILEIYFLYTIFATRCLAKEGMKVYNILKAKDMEKAKKELSYLVSRDTNSMDERNIIRSVMETISENTVDGIIAPMFYMMIGALLLPGNPGAALAFGMTYKGVNTLDSMVGYKNERYSDFGWFSARLDDWVNLIPARITGMILYPLSAMILGFDYKSSFRIYFRDRLRHASPNAGHPESAVAGAIGIQFGGVTSYFGESHEKPTIGDKIKEFDIEDIRKNIKMMYGASIIGIIFFMGIIWGVHRSFIA</sequence>
<dbReference type="RefSeq" id="WP_013388793.1">
    <property type="nucleotide sequence ID" value="NC_014633.1"/>
</dbReference>
<protein>
    <recommendedName>
        <fullName evidence="9">Cobalamin biosynthesis protein CobD</fullName>
    </recommendedName>
</protein>
<dbReference type="KEGG" id="ipo:Ilyop_2374"/>
<comment type="subcellular location">
    <subcellularLocation>
        <location evidence="1 9">Cell membrane</location>
        <topology evidence="1 9">Multi-pass membrane protein</topology>
    </subcellularLocation>
</comment>